<accession>A0A915J833</accession>
<dbReference type="WBParaSite" id="nRc.2.0.1.t21908-RA">
    <property type="protein sequence ID" value="nRc.2.0.1.t21908-RA"/>
    <property type="gene ID" value="nRc.2.0.1.g21908"/>
</dbReference>
<evidence type="ECO:0000313" key="1">
    <source>
        <dbReference type="Proteomes" id="UP000887565"/>
    </source>
</evidence>
<evidence type="ECO:0000313" key="2">
    <source>
        <dbReference type="WBParaSite" id="nRc.2.0.1.t21908-RA"/>
    </source>
</evidence>
<dbReference type="AlphaFoldDB" id="A0A915J833"/>
<organism evidence="1 2">
    <name type="scientific">Romanomermis culicivorax</name>
    <name type="common">Nematode worm</name>
    <dbReference type="NCBI Taxonomy" id="13658"/>
    <lineage>
        <taxon>Eukaryota</taxon>
        <taxon>Metazoa</taxon>
        <taxon>Ecdysozoa</taxon>
        <taxon>Nematoda</taxon>
        <taxon>Enoplea</taxon>
        <taxon>Dorylaimia</taxon>
        <taxon>Mermithida</taxon>
        <taxon>Mermithoidea</taxon>
        <taxon>Mermithidae</taxon>
        <taxon>Romanomermis</taxon>
    </lineage>
</organism>
<name>A0A915J833_ROMCU</name>
<dbReference type="Proteomes" id="UP000887565">
    <property type="component" value="Unplaced"/>
</dbReference>
<reference evidence="2" key="1">
    <citation type="submission" date="2022-11" db="UniProtKB">
        <authorList>
            <consortium name="WormBaseParasite"/>
        </authorList>
    </citation>
    <scope>IDENTIFICATION</scope>
</reference>
<protein>
    <submittedName>
        <fullName evidence="2">Uncharacterized protein</fullName>
    </submittedName>
</protein>
<proteinExistence type="predicted"/>
<sequence>MIARHHRRRLKLIVQRFRFTAGARKQFANAAHAKYQGNADRCHRRGDEDAFVHTKAIGVSILQAFVQS</sequence>
<keyword evidence="1" id="KW-1185">Reference proteome</keyword>